<keyword evidence="2" id="KW-1185">Reference proteome</keyword>
<dbReference type="EMBL" id="JACEEZ010008298">
    <property type="protein sequence ID" value="KAG0723431.1"/>
    <property type="molecule type" value="Genomic_DNA"/>
</dbReference>
<dbReference type="Proteomes" id="UP000770661">
    <property type="component" value="Unassembled WGS sequence"/>
</dbReference>
<organism evidence="1 2">
    <name type="scientific">Chionoecetes opilio</name>
    <name type="common">Atlantic snow crab</name>
    <name type="synonym">Cancer opilio</name>
    <dbReference type="NCBI Taxonomy" id="41210"/>
    <lineage>
        <taxon>Eukaryota</taxon>
        <taxon>Metazoa</taxon>
        <taxon>Ecdysozoa</taxon>
        <taxon>Arthropoda</taxon>
        <taxon>Crustacea</taxon>
        <taxon>Multicrustacea</taxon>
        <taxon>Malacostraca</taxon>
        <taxon>Eumalacostraca</taxon>
        <taxon>Eucarida</taxon>
        <taxon>Decapoda</taxon>
        <taxon>Pleocyemata</taxon>
        <taxon>Brachyura</taxon>
        <taxon>Eubrachyura</taxon>
        <taxon>Majoidea</taxon>
        <taxon>Majidae</taxon>
        <taxon>Chionoecetes</taxon>
    </lineage>
</organism>
<accession>A0A8J4YHL8</accession>
<proteinExistence type="predicted"/>
<evidence type="ECO:0000313" key="2">
    <source>
        <dbReference type="Proteomes" id="UP000770661"/>
    </source>
</evidence>
<name>A0A8J4YHL8_CHIOP</name>
<protein>
    <submittedName>
        <fullName evidence="1">Uncharacterized protein</fullName>
    </submittedName>
</protein>
<comment type="caution">
    <text evidence="1">The sequence shown here is derived from an EMBL/GenBank/DDBJ whole genome shotgun (WGS) entry which is preliminary data.</text>
</comment>
<dbReference type="AlphaFoldDB" id="A0A8J4YHL8"/>
<evidence type="ECO:0000313" key="1">
    <source>
        <dbReference type="EMBL" id="KAG0723431.1"/>
    </source>
</evidence>
<reference evidence="1" key="1">
    <citation type="submission" date="2020-07" db="EMBL/GenBank/DDBJ databases">
        <title>The High-quality genome of the commercially important snow crab, Chionoecetes opilio.</title>
        <authorList>
            <person name="Jeong J.-H."/>
            <person name="Ryu S."/>
        </authorList>
    </citation>
    <scope>NUCLEOTIDE SEQUENCE</scope>
    <source>
        <strain evidence="1">MADBK_172401_WGS</strain>
        <tissue evidence="1">Digestive gland</tissue>
    </source>
</reference>
<sequence length="249" mass="27320">MLGQHTFATLPSHIILLASPCHTPQVDQTQLIGLADLFSLCFSTSIGTHAHPRCFDLPASSSCWLAAPPSAAFLVLLLRRVHLSSLLFTLSIRRTLNKGFPLIMHTTRTWAPFSYLPLFYLRVLASWVYEHGLALLLPSGKSKQKRLSSNHNRVCSWVASYCLQLANSERDPASLLLPQSLASCVYEQDWPLSLPHRLASWVYNTDSVNGHMPDAGPLGVGLAVSLLSKFPAAPTSYTSVGADRHTESS</sequence>
<gene>
    <name evidence="1" type="ORF">GWK47_042763</name>
</gene>